<evidence type="ECO:0000313" key="4">
    <source>
        <dbReference type="EnsemblMetazoa" id="XP_038078867.1"/>
    </source>
</evidence>
<sequence length="336" mass="36061">MATMKAVRYDENGGAEKLYITEVKQPEPGKGQVLLKVYASAVNHVDPMQVAGNYTPPAHVDANLGMEAAGTVVKLGPGCSKWKIGDRVAALLGGGGNAEFVVAHEGHLMSVPGHMTMLEAAGIPEVWLTVYKLLHFAGHVKAGDRVLIHAGGSGTGTAAIQLVRLAGAEAIVTAGTQAKLDMAQELGAVAGFNYKQVDFADKVLEYTQNKGVDMILDCIGSSFWEQNLRSIAVEGTWVVYGLMGGAYVNGPALRGLMRKRLQLVGTNLRPRNDQYKTDLVQAFTENALLHFGKELKPITDSVFPLEEIAIAHRRITSQENIGKIVLSVCEEKQIAD</sequence>
<dbReference type="PANTHER" id="PTHR48106">
    <property type="entry name" value="QUINONE OXIDOREDUCTASE PIG3-RELATED"/>
    <property type="match status" value="1"/>
</dbReference>
<dbReference type="RefSeq" id="XP_038078868.1">
    <property type="nucleotide sequence ID" value="XM_038222940.1"/>
</dbReference>
<dbReference type="EnsemblMetazoa" id="XM_038222939.1">
    <property type="protein sequence ID" value="XP_038078867.1"/>
    <property type="gene ID" value="LOC119746136"/>
</dbReference>
<dbReference type="PANTHER" id="PTHR48106:SF18">
    <property type="entry name" value="QUINONE OXIDOREDUCTASE PIG3"/>
    <property type="match status" value="1"/>
</dbReference>
<dbReference type="GO" id="GO:0048038">
    <property type="term" value="F:quinone binding"/>
    <property type="evidence" value="ECO:0007669"/>
    <property type="project" value="TreeGrafter"/>
</dbReference>
<dbReference type="InterPro" id="IPR014189">
    <property type="entry name" value="Quinone_OxRdtase_PIG3"/>
</dbReference>
<dbReference type="AlphaFoldDB" id="A0A914BTH3"/>
<organism evidence="4 5">
    <name type="scientific">Patiria miniata</name>
    <name type="common">Bat star</name>
    <name type="synonym">Asterina miniata</name>
    <dbReference type="NCBI Taxonomy" id="46514"/>
    <lineage>
        <taxon>Eukaryota</taxon>
        <taxon>Metazoa</taxon>
        <taxon>Echinodermata</taxon>
        <taxon>Eleutherozoa</taxon>
        <taxon>Asterozoa</taxon>
        <taxon>Asteroidea</taxon>
        <taxon>Valvatacea</taxon>
        <taxon>Valvatida</taxon>
        <taxon>Asterinidae</taxon>
        <taxon>Patiria</taxon>
    </lineage>
</organism>
<dbReference type="SMART" id="SM00829">
    <property type="entry name" value="PKS_ER"/>
    <property type="match status" value="1"/>
</dbReference>
<evidence type="ECO:0000259" key="3">
    <source>
        <dbReference type="SMART" id="SM00829"/>
    </source>
</evidence>
<accession>A0A914BTH3</accession>
<evidence type="ECO:0000256" key="2">
    <source>
        <dbReference type="ARBA" id="ARBA00023002"/>
    </source>
</evidence>
<proteinExistence type="predicted"/>
<evidence type="ECO:0000313" key="5">
    <source>
        <dbReference type="Proteomes" id="UP000887568"/>
    </source>
</evidence>
<dbReference type="Gene3D" id="3.40.50.720">
    <property type="entry name" value="NAD(P)-binding Rossmann-like Domain"/>
    <property type="match status" value="1"/>
</dbReference>
<dbReference type="RefSeq" id="XP_038078867.1">
    <property type="nucleotide sequence ID" value="XM_038222939.1"/>
</dbReference>
<keyword evidence="5" id="KW-1185">Reference proteome</keyword>
<protein>
    <recommendedName>
        <fullName evidence="3">Enoyl reductase (ER) domain-containing protein</fullName>
    </recommendedName>
</protein>
<dbReference type="InterPro" id="IPR011032">
    <property type="entry name" value="GroES-like_sf"/>
</dbReference>
<dbReference type="GeneID" id="119746136"/>
<reference evidence="4" key="1">
    <citation type="submission" date="2022-11" db="UniProtKB">
        <authorList>
            <consortium name="EnsemblMetazoa"/>
        </authorList>
    </citation>
    <scope>IDENTIFICATION</scope>
</reference>
<dbReference type="InterPro" id="IPR013149">
    <property type="entry name" value="ADH-like_C"/>
</dbReference>
<dbReference type="InterPro" id="IPR036291">
    <property type="entry name" value="NAD(P)-bd_dom_sf"/>
</dbReference>
<dbReference type="Proteomes" id="UP000887568">
    <property type="component" value="Unplaced"/>
</dbReference>
<dbReference type="InterPro" id="IPR013154">
    <property type="entry name" value="ADH-like_N"/>
</dbReference>
<dbReference type="Pfam" id="PF00107">
    <property type="entry name" value="ADH_zinc_N"/>
    <property type="match status" value="1"/>
</dbReference>
<dbReference type="OrthoDB" id="3509362at2759"/>
<dbReference type="EnsemblMetazoa" id="XM_038222940.1">
    <property type="protein sequence ID" value="XP_038078868.1"/>
    <property type="gene ID" value="LOC119746136"/>
</dbReference>
<feature type="domain" description="Enoyl reductase (ER)" evidence="3">
    <location>
        <begin position="13"/>
        <end position="326"/>
    </location>
</feature>
<keyword evidence="1" id="KW-0521">NADP</keyword>
<dbReference type="Gene3D" id="3.90.180.10">
    <property type="entry name" value="Medium-chain alcohol dehydrogenases, catalytic domain"/>
    <property type="match status" value="1"/>
</dbReference>
<dbReference type="Pfam" id="PF08240">
    <property type="entry name" value="ADH_N"/>
    <property type="match status" value="1"/>
</dbReference>
<dbReference type="NCBIfam" id="TIGR02824">
    <property type="entry name" value="quinone_pig3"/>
    <property type="match status" value="1"/>
</dbReference>
<dbReference type="GO" id="GO:0003960">
    <property type="term" value="F:quinone reductase (NADPH) activity"/>
    <property type="evidence" value="ECO:0007669"/>
    <property type="project" value="TreeGrafter"/>
</dbReference>
<dbReference type="SUPFAM" id="SSF51735">
    <property type="entry name" value="NAD(P)-binding Rossmann-fold domains"/>
    <property type="match status" value="1"/>
</dbReference>
<name>A0A914BTH3_PATMI</name>
<evidence type="ECO:0000256" key="1">
    <source>
        <dbReference type="ARBA" id="ARBA00022857"/>
    </source>
</evidence>
<dbReference type="OMA" id="HKHMEDA"/>
<keyword evidence="2" id="KW-0560">Oxidoreductase</keyword>
<dbReference type="SUPFAM" id="SSF50129">
    <property type="entry name" value="GroES-like"/>
    <property type="match status" value="1"/>
</dbReference>
<dbReference type="InterPro" id="IPR020843">
    <property type="entry name" value="ER"/>
</dbReference>
<dbReference type="GO" id="GO:0070402">
    <property type="term" value="F:NADPH binding"/>
    <property type="evidence" value="ECO:0007669"/>
    <property type="project" value="TreeGrafter"/>
</dbReference>
<dbReference type="CDD" id="cd05276">
    <property type="entry name" value="p53_inducible_oxidoreductase"/>
    <property type="match status" value="1"/>
</dbReference>